<dbReference type="EMBL" id="LAZR01008001">
    <property type="protein sequence ID" value="KKM81565.1"/>
    <property type="molecule type" value="Genomic_DNA"/>
</dbReference>
<feature type="non-terminal residue" evidence="10">
    <location>
        <position position="79"/>
    </location>
</feature>
<dbReference type="InterPro" id="IPR046938">
    <property type="entry name" value="DNA_clamp_sf"/>
</dbReference>
<keyword evidence="8" id="KW-0238">DNA-binding</keyword>
<accession>A0A0F9MY70</accession>
<dbReference type="GO" id="GO:0006271">
    <property type="term" value="P:DNA strand elongation involved in DNA replication"/>
    <property type="evidence" value="ECO:0007669"/>
    <property type="project" value="TreeGrafter"/>
</dbReference>
<name>A0A0F9MY70_9ZZZZ</name>
<evidence type="ECO:0000313" key="10">
    <source>
        <dbReference type="EMBL" id="KKM81565.1"/>
    </source>
</evidence>
<dbReference type="InterPro" id="IPR001001">
    <property type="entry name" value="DNA_polIII_beta"/>
</dbReference>
<dbReference type="PANTHER" id="PTHR30478:SF0">
    <property type="entry name" value="BETA SLIDING CLAMP"/>
    <property type="match status" value="1"/>
</dbReference>
<dbReference type="Gene3D" id="3.70.10.10">
    <property type="match status" value="1"/>
</dbReference>
<keyword evidence="3" id="KW-0963">Cytoplasm</keyword>
<comment type="similarity">
    <text evidence="2">Belongs to the beta sliding clamp family.</text>
</comment>
<dbReference type="GO" id="GO:0003677">
    <property type="term" value="F:DNA binding"/>
    <property type="evidence" value="ECO:0007669"/>
    <property type="project" value="UniProtKB-KW"/>
</dbReference>
<evidence type="ECO:0000259" key="9">
    <source>
        <dbReference type="Pfam" id="PF02767"/>
    </source>
</evidence>
<feature type="domain" description="DNA polymerase III beta sliding clamp central" evidence="9">
    <location>
        <begin position="2"/>
        <end position="78"/>
    </location>
</feature>
<organism evidence="10">
    <name type="scientific">marine sediment metagenome</name>
    <dbReference type="NCBI Taxonomy" id="412755"/>
    <lineage>
        <taxon>unclassified sequences</taxon>
        <taxon>metagenomes</taxon>
        <taxon>ecological metagenomes</taxon>
    </lineage>
</organism>
<evidence type="ECO:0000256" key="4">
    <source>
        <dbReference type="ARBA" id="ARBA00022679"/>
    </source>
</evidence>
<comment type="caution">
    <text evidence="10">The sequence shown here is derived from an EMBL/GenBank/DDBJ whole genome shotgun (WGS) entry which is preliminary data.</text>
</comment>
<keyword evidence="7" id="KW-0239">DNA-directed DNA polymerase</keyword>
<dbReference type="SUPFAM" id="SSF55979">
    <property type="entry name" value="DNA clamp"/>
    <property type="match status" value="1"/>
</dbReference>
<gene>
    <name evidence="10" type="ORF">LCGC14_1328450</name>
</gene>
<evidence type="ECO:0000256" key="6">
    <source>
        <dbReference type="ARBA" id="ARBA00022705"/>
    </source>
</evidence>
<evidence type="ECO:0000256" key="2">
    <source>
        <dbReference type="ARBA" id="ARBA00010752"/>
    </source>
</evidence>
<dbReference type="Pfam" id="PF02767">
    <property type="entry name" value="DNA_pol3_beta_2"/>
    <property type="match status" value="1"/>
</dbReference>
<evidence type="ECO:0000256" key="8">
    <source>
        <dbReference type="ARBA" id="ARBA00023125"/>
    </source>
</evidence>
<dbReference type="CDD" id="cd00140">
    <property type="entry name" value="beta_clamp"/>
    <property type="match status" value="1"/>
</dbReference>
<sequence length="79" mass="8682">MERTAFAAARENTRYAINGVLWERAGKRLLLVATDGRRLAQAVGELAEETGRDVSAIVPSKAVALFQRVLQDEEQAVQV</sequence>
<evidence type="ECO:0000256" key="5">
    <source>
        <dbReference type="ARBA" id="ARBA00022695"/>
    </source>
</evidence>
<dbReference type="GO" id="GO:0009360">
    <property type="term" value="C:DNA polymerase III complex"/>
    <property type="evidence" value="ECO:0007669"/>
    <property type="project" value="InterPro"/>
</dbReference>
<keyword evidence="6" id="KW-0235">DNA replication</keyword>
<dbReference type="PANTHER" id="PTHR30478">
    <property type="entry name" value="DNA POLYMERASE III SUBUNIT BETA"/>
    <property type="match status" value="1"/>
</dbReference>
<keyword evidence="5" id="KW-0548">Nucleotidyltransferase</keyword>
<proteinExistence type="inferred from homology"/>
<protein>
    <recommendedName>
        <fullName evidence="9">DNA polymerase III beta sliding clamp central domain-containing protein</fullName>
    </recommendedName>
</protein>
<reference evidence="10" key="1">
    <citation type="journal article" date="2015" name="Nature">
        <title>Complex archaea that bridge the gap between prokaryotes and eukaryotes.</title>
        <authorList>
            <person name="Spang A."/>
            <person name="Saw J.H."/>
            <person name="Jorgensen S.L."/>
            <person name="Zaremba-Niedzwiedzka K."/>
            <person name="Martijn J."/>
            <person name="Lind A.E."/>
            <person name="van Eijk R."/>
            <person name="Schleper C."/>
            <person name="Guy L."/>
            <person name="Ettema T.J."/>
        </authorList>
    </citation>
    <scope>NUCLEOTIDE SEQUENCE</scope>
</reference>
<dbReference type="AlphaFoldDB" id="A0A0F9MY70"/>
<comment type="subcellular location">
    <subcellularLocation>
        <location evidence="1">Cytoplasm</location>
    </subcellularLocation>
</comment>
<dbReference type="GO" id="GO:0005737">
    <property type="term" value="C:cytoplasm"/>
    <property type="evidence" value="ECO:0007669"/>
    <property type="project" value="UniProtKB-SubCell"/>
</dbReference>
<keyword evidence="4" id="KW-0808">Transferase</keyword>
<evidence type="ECO:0000256" key="1">
    <source>
        <dbReference type="ARBA" id="ARBA00004496"/>
    </source>
</evidence>
<dbReference type="Gene3D" id="3.10.150.10">
    <property type="entry name" value="DNA Polymerase III, subunit A, domain 2"/>
    <property type="match status" value="1"/>
</dbReference>
<evidence type="ECO:0000256" key="7">
    <source>
        <dbReference type="ARBA" id="ARBA00022932"/>
    </source>
</evidence>
<dbReference type="GO" id="GO:0003887">
    <property type="term" value="F:DNA-directed DNA polymerase activity"/>
    <property type="evidence" value="ECO:0007669"/>
    <property type="project" value="UniProtKB-KW"/>
</dbReference>
<evidence type="ECO:0000256" key="3">
    <source>
        <dbReference type="ARBA" id="ARBA00022490"/>
    </source>
</evidence>
<dbReference type="InterPro" id="IPR022637">
    <property type="entry name" value="DNA_polIII_beta_cen"/>
</dbReference>
<dbReference type="GO" id="GO:0008408">
    <property type="term" value="F:3'-5' exonuclease activity"/>
    <property type="evidence" value="ECO:0007669"/>
    <property type="project" value="InterPro"/>
</dbReference>